<evidence type="ECO:0000313" key="2">
    <source>
        <dbReference type="Proteomes" id="UP000615446"/>
    </source>
</evidence>
<comment type="caution">
    <text evidence="1">The sequence shown here is derived from an EMBL/GenBank/DDBJ whole genome shotgun (WGS) entry which is preliminary data.</text>
</comment>
<dbReference type="AlphaFoldDB" id="A0A8H3QGW2"/>
<proteinExistence type="predicted"/>
<dbReference type="Proteomes" id="UP000615446">
    <property type="component" value="Unassembled WGS sequence"/>
</dbReference>
<gene>
    <name evidence="1" type="ORF">RCL2_000587900</name>
</gene>
<accession>A0A8H3QGW2</accession>
<name>A0A8H3QGW2_9GLOM</name>
<dbReference type="EMBL" id="BLAL01000040">
    <property type="protein sequence ID" value="GES78562.1"/>
    <property type="molecule type" value="Genomic_DNA"/>
</dbReference>
<organism evidence="1 2">
    <name type="scientific">Rhizophagus clarus</name>
    <dbReference type="NCBI Taxonomy" id="94130"/>
    <lineage>
        <taxon>Eukaryota</taxon>
        <taxon>Fungi</taxon>
        <taxon>Fungi incertae sedis</taxon>
        <taxon>Mucoromycota</taxon>
        <taxon>Glomeromycotina</taxon>
        <taxon>Glomeromycetes</taxon>
        <taxon>Glomerales</taxon>
        <taxon>Glomeraceae</taxon>
        <taxon>Rhizophagus</taxon>
    </lineage>
</organism>
<reference evidence="1" key="1">
    <citation type="submission" date="2019-10" db="EMBL/GenBank/DDBJ databases">
        <title>Conservation and host-specific expression of non-tandemly repeated heterogenous ribosome RNA gene in arbuscular mycorrhizal fungi.</title>
        <authorList>
            <person name="Maeda T."/>
            <person name="Kobayashi Y."/>
            <person name="Nakagawa T."/>
            <person name="Ezawa T."/>
            <person name="Yamaguchi K."/>
            <person name="Bino T."/>
            <person name="Nishimoto Y."/>
            <person name="Shigenobu S."/>
            <person name="Kawaguchi M."/>
        </authorList>
    </citation>
    <scope>NUCLEOTIDE SEQUENCE</scope>
    <source>
        <strain evidence="1">HR1</strain>
    </source>
</reference>
<protein>
    <submittedName>
        <fullName evidence="1">Uncharacterized protein</fullName>
    </submittedName>
</protein>
<sequence length="73" mass="8501">MPKSESDENILELLCTKILDANKKAEQFTIPILLQFLTENGYEFLNGSFFKYYTAWVIIMIKFANFEGKNDVL</sequence>
<evidence type="ECO:0000313" key="1">
    <source>
        <dbReference type="EMBL" id="GES78562.1"/>
    </source>
</evidence>